<comment type="caution">
    <text evidence="1">The sequence shown here is derived from an EMBL/GenBank/DDBJ whole genome shotgun (WGS) entry which is preliminary data.</text>
</comment>
<dbReference type="EMBL" id="LBPP01000023">
    <property type="protein sequence ID" value="KKP59765.1"/>
    <property type="molecule type" value="Genomic_DNA"/>
</dbReference>
<reference evidence="1 2" key="1">
    <citation type="journal article" date="2015" name="Nature">
        <title>rRNA introns, odd ribosomes, and small enigmatic genomes across a large radiation of phyla.</title>
        <authorList>
            <person name="Brown C.T."/>
            <person name="Hug L.A."/>
            <person name="Thomas B.C."/>
            <person name="Sharon I."/>
            <person name="Castelle C.J."/>
            <person name="Singh A."/>
            <person name="Wilkins M.J."/>
            <person name="Williams K.H."/>
            <person name="Banfield J.F."/>
        </authorList>
    </citation>
    <scope>NUCLEOTIDE SEQUENCE [LARGE SCALE GENOMIC DNA]</scope>
</reference>
<feature type="non-terminal residue" evidence="1">
    <location>
        <position position="1"/>
    </location>
</feature>
<sequence>YKKQPINLKLGGQKMDQKYIEQKIA</sequence>
<name>A0A0G0D8V9_9BACT</name>
<dbReference type="Proteomes" id="UP000034688">
    <property type="component" value="Unassembled WGS sequence"/>
</dbReference>
<evidence type="ECO:0000313" key="1">
    <source>
        <dbReference type="EMBL" id="KKP59765.1"/>
    </source>
</evidence>
<protein>
    <submittedName>
        <fullName evidence="1">Uncharacterized protein</fullName>
    </submittedName>
</protein>
<dbReference type="AlphaFoldDB" id="A0A0G0D8V9"/>
<organism evidence="1 2">
    <name type="scientific">Candidatus Roizmanbacteria bacterium GW2011_GWA2_34_18</name>
    <dbReference type="NCBI Taxonomy" id="1618477"/>
    <lineage>
        <taxon>Bacteria</taxon>
        <taxon>Candidatus Roizmaniibacteriota</taxon>
    </lineage>
</organism>
<gene>
    <name evidence="1" type="ORF">UR54_C0023G0012</name>
</gene>
<accession>A0A0G0D8V9</accession>
<proteinExistence type="predicted"/>
<evidence type="ECO:0000313" key="2">
    <source>
        <dbReference type="Proteomes" id="UP000034688"/>
    </source>
</evidence>